<dbReference type="GO" id="GO:0015288">
    <property type="term" value="F:porin activity"/>
    <property type="evidence" value="ECO:0007669"/>
    <property type="project" value="UniProtKB-KW"/>
</dbReference>
<keyword evidence="3 10" id="KW-1134">Transmembrane beta strand</keyword>
<accession>A0A1L3FHJ0</accession>
<evidence type="ECO:0000313" key="12">
    <source>
        <dbReference type="Proteomes" id="UP000181962"/>
    </source>
</evidence>
<name>A0A1L3FHJ0_BRAJP</name>
<evidence type="ECO:0000256" key="8">
    <source>
        <dbReference type="ARBA" id="ARBA00023136"/>
    </source>
</evidence>
<gene>
    <name evidence="11" type="ORF">BKD09_31040</name>
</gene>
<evidence type="ECO:0000256" key="7">
    <source>
        <dbReference type="ARBA" id="ARBA00023114"/>
    </source>
</evidence>
<dbReference type="AlphaFoldDB" id="A0A1L3FHJ0"/>
<feature type="signal peptide" evidence="10">
    <location>
        <begin position="1"/>
        <end position="35"/>
    </location>
</feature>
<evidence type="ECO:0000256" key="10">
    <source>
        <dbReference type="RuleBase" id="RU364005"/>
    </source>
</evidence>
<dbReference type="Proteomes" id="UP000181962">
    <property type="component" value="Chromosome"/>
</dbReference>
<comment type="subcellular location">
    <subcellularLocation>
        <location evidence="10">Cell outer membrane</location>
        <topology evidence="10">Multi-pass membrane protein</topology>
    </subcellularLocation>
</comment>
<evidence type="ECO:0000313" key="11">
    <source>
        <dbReference type="EMBL" id="APG12785.1"/>
    </source>
</evidence>
<dbReference type="GO" id="GO:0006811">
    <property type="term" value="P:monoatomic ion transport"/>
    <property type="evidence" value="ECO:0007669"/>
    <property type="project" value="UniProtKB-KW"/>
</dbReference>
<proteinExistence type="inferred from homology"/>
<keyword evidence="7 10" id="KW-0626">Porin</keyword>
<evidence type="ECO:0000256" key="4">
    <source>
        <dbReference type="ARBA" id="ARBA00022692"/>
    </source>
</evidence>
<dbReference type="InterPro" id="IPR003684">
    <property type="entry name" value="Porin_alphabac"/>
</dbReference>
<evidence type="ECO:0000256" key="3">
    <source>
        <dbReference type="ARBA" id="ARBA00022452"/>
    </source>
</evidence>
<keyword evidence="9 10" id="KW-0998">Cell outer membrane</keyword>
<dbReference type="RefSeq" id="WP_063983914.1">
    <property type="nucleotide sequence ID" value="NZ_CP017637.1"/>
</dbReference>
<reference evidence="11 12" key="1">
    <citation type="submission" date="2016-11" db="EMBL/GenBank/DDBJ databases">
        <title>Complete Genome Sequence of Bradyrhizobium sp. strain J5, an isolated from soybean nodule in Hokkaido.</title>
        <authorList>
            <person name="Kanehara K."/>
        </authorList>
    </citation>
    <scope>NUCLEOTIDE SEQUENCE [LARGE SCALE GENOMIC DNA]</scope>
    <source>
        <strain evidence="11 12">J5</strain>
    </source>
</reference>
<protein>
    <recommendedName>
        <fullName evidence="10">Porin</fullName>
    </recommendedName>
</protein>
<dbReference type="GO" id="GO:0009279">
    <property type="term" value="C:cell outer membrane"/>
    <property type="evidence" value="ECO:0007669"/>
    <property type="project" value="UniProtKB-SubCell"/>
</dbReference>
<evidence type="ECO:0000256" key="2">
    <source>
        <dbReference type="ARBA" id="ARBA00022448"/>
    </source>
</evidence>
<comment type="function">
    <text evidence="10">Forms passive diffusion pores that allow small molecular weight hydrophilic materials across the outer membrane.</text>
</comment>
<keyword evidence="6 10" id="KW-0406">Ion transport</keyword>
<dbReference type="Pfam" id="PF02530">
    <property type="entry name" value="Porin_2"/>
    <property type="match status" value="1"/>
</dbReference>
<comment type="domain">
    <text evidence="10">Consists of 16-stranded beta-barrel sheets, with large surface-exposed loops, that form a transmembrane pore at the center of each barrel. The pore is partially ocluded by a peptide loop that folds into the pore lumen.</text>
</comment>
<keyword evidence="2 10" id="KW-0813">Transport</keyword>
<evidence type="ECO:0000256" key="6">
    <source>
        <dbReference type="ARBA" id="ARBA00023065"/>
    </source>
</evidence>
<feature type="chain" id="PRO_5009734224" description="Porin" evidence="10">
    <location>
        <begin position="36"/>
        <end position="177"/>
    </location>
</feature>
<dbReference type="GO" id="GO:0046930">
    <property type="term" value="C:pore complex"/>
    <property type="evidence" value="ECO:0007669"/>
    <property type="project" value="UniProtKB-KW"/>
</dbReference>
<keyword evidence="5 10" id="KW-0732">Signal</keyword>
<evidence type="ECO:0000256" key="9">
    <source>
        <dbReference type="ARBA" id="ARBA00023237"/>
    </source>
</evidence>
<evidence type="ECO:0000256" key="5">
    <source>
        <dbReference type="ARBA" id="ARBA00022729"/>
    </source>
</evidence>
<organism evidence="11 12">
    <name type="scientific">Bradyrhizobium japonicum</name>
    <dbReference type="NCBI Taxonomy" id="375"/>
    <lineage>
        <taxon>Bacteria</taxon>
        <taxon>Pseudomonadati</taxon>
        <taxon>Pseudomonadota</taxon>
        <taxon>Alphaproteobacteria</taxon>
        <taxon>Hyphomicrobiales</taxon>
        <taxon>Nitrobacteraceae</taxon>
        <taxon>Bradyrhizobium</taxon>
    </lineage>
</organism>
<dbReference type="EMBL" id="CP017637">
    <property type="protein sequence ID" value="APG12785.1"/>
    <property type="molecule type" value="Genomic_DNA"/>
</dbReference>
<keyword evidence="8 10" id="KW-0472">Membrane</keyword>
<keyword evidence="4 10" id="KW-0812">Transmembrane</keyword>
<evidence type="ECO:0000256" key="1">
    <source>
        <dbReference type="ARBA" id="ARBA00009521"/>
    </source>
</evidence>
<sequence>MWKQINAARDVFRRHLRAILATAALVLAIPTPGHAAVEYEKICSVYGANFFYIPGTDTCVNAGQTVQSQFDLARQITRAATGTAMATSLVNPFLPDGTNYAISTHWAVFDGQHAAGVVGMIRIQGNLSLTMGIAFGLDRGSLTSTSNRTATEFGVALPAQSWSDVRALGRVGLQYSW</sequence>
<comment type="similarity">
    <text evidence="1 10">Belongs to the alphaproteobacteria porin family.</text>
</comment>